<dbReference type="InterPro" id="IPR052350">
    <property type="entry name" value="Metallo-dep_Lactonases"/>
</dbReference>
<comment type="similarity">
    <text evidence="1">Belongs to the metallo-dependent hydrolases superfamily.</text>
</comment>
<dbReference type="PANTHER" id="PTHR43569">
    <property type="entry name" value="AMIDOHYDROLASE"/>
    <property type="match status" value="1"/>
</dbReference>
<evidence type="ECO:0000313" key="3">
    <source>
        <dbReference type="EMBL" id="MFC5863014.1"/>
    </source>
</evidence>
<evidence type="ECO:0000313" key="4">
    <source>
        <dbReference type="Proteomes" id="UP001596091"/>
    </source>
</evidence>
<proteinExistence type="inferred from homology"/>
<dbReference type="Pfam" id="PF04909">
    <property type="entry name" value="Amidohydro_2"/>
    <property type="match status" value="1"/>
</dbReference>
<sequence length="293" mass="33011">MGNDYKPLRVDAHQHFWKYSEAEFGWIDDSMAVIRRDFLPDDLKPFLDVSGVSATVAVQACQTVAETDWLLQLADNNSWIAGVVGWAPLISSSVGQTLERLAAHPKLKGIRHVLQAEPSEYMLRDDFNQGVAMLRKFNLTYDVLIHQHQLPAAIEFVDRHPYHTMILDHVAKPLIKAGELEPWRELIRELARRPHVSCKLSGMVTEADFSAWTVDGLRPYVETVLEAFGPSRLLFGSDWPVCAVACHYEKWVSIVRQFVSALSDEEQAKILGGNAIQGYNLNFADDSNEVHSA</sequence>
<dbReference type="Proteomes" id="UP001596091">
    <property type="component" value="Unassembled WGS sequence"/>
</dbReference>
<dbReference type="PANTHER" id="PTHR43569:SF2">
    <property type="entry name" value="AMIDOHYDROLASE-RELATED DOMAIN-CONTAINING PROTEIN"/>
    <property type="match status" value="1"/>
</dbReference>
<evidence type="ECO:0000259" key="2">
    <source>
        <dbReference type="Pfam" id="PF04909"/>
    </source>
</evidence>
<name>A0ABW1EFA8_9BACT</name>
<protein>
    <submittedName>
        <fullName evidence="3">Amidohydrolase family protein</fullName>
    </submittedName>
</protein>
<comment type="caution">
    <text evidence="3">The sequence shown here is derived from an EMBL/GenBank/DDBJ whole genome shotgun (WGS) entry which is preliminary data.</text>
</comment>
<reference evidence="4" key="1">
    <citation type="journal article" date="2019" name="Int. J. Syst. Evol. Microbiol.">
        <title>The Global Catalogue of Microorganisms (GCM) 10K type strain sequencing project: providing services to taxonomists for standard genome sequencing and annotation.</title>
        <authorList>
            <consortium name="The Broad Institute Genomics Platform"/>
            <consortium name="The Broad Institute Genome Sequencing Center for Infectious Disease"/>
            <person name="Wu L."/>
            <person name="Ma J."/>
        </authorList>
    </citation>
    <scope>NUCLEOTIDE SEQUENCE [LARGE SCALE GENOMIC DNA]</scope>
    <source>
        <strain evidence="4">JCM 4087</strain>
    </source>
</reference>
<gene>
    <name evidence="3" type="ORF">ACFPT7_11975</name>
</gene>
<dbReference type="InterPro" id="IPR032466">
    <property type="entry name" value="Metal_Hydrolase"/>
</dbReference>
<dbReference type="InterPro" id="IPR006680">
    <property type="entry name" value="Amidohydro-rel"/>
</dbReference>
<feature type="domain" description="Amidohydrolase-related" evidence="2">
    <location>
        <begin position="10"/>
        <end position="280"/>
    </location>
</feature>
<dbReference type="SUPFAM" id="SSF51556">
    <property type="entry name" value="Metallo-dependent hydrolases"/>
    <property type="match status" value="1"/>
</dbReference>
<keyword evidence="4" id="KW-1185">Reference proteome</keyword>
<dbReference type="EMBL" id="JBHSPH010000003">
    <property type="protein sequence ID" value="MFC5863014.1"/>
    <property type="molecule type" value="Genomic_DNA"/>
</dbReference>
<evidence type="ECO:0000256" key="1">
    <source>
        <dbReference type="ARBA" id="ARBA00038310"/>
    </source>
</evidence>
<dbReference type="RefSeq" id="WP_263339278.1">
    <property type="nucleotide sequence ID" value="NZ_JAGSYH010000005.1"/>
</dbReference>
<accession>A0ABW1EFA8</accession>
<dbReference type="Gene3D" id="3.20.20.140">
    <property type="entry name" value="Metal-dependent hydrolases"/>
    <property type="match status" value="1"/>
</dbReference>
<organism evidence="3 4">
    <name type="scientific">Acidicapsa dinghuensis</name>
    <dbReference type="NCBI Taxonomy" id="2218256"/>
    <lineage>
        <taxon>Bacteria</taxon>
        <taxon>Pseudomonadati</taxon>
        <taxon>Acidobacteriota</taxon>
        <taxon>Terriglobia</taxon>
        <taxon>Terriglobales</taxon>
        <taxon>Acidobacteriaceae</taxon>
        <taxon>Acidicapsa</taxon>
    </lineage>
</organism>